<accession>I3ZLU5</accession>
<dbReference type="Proteomes" id="UP000006056">
    <property type="component" value="Chromosome"/>
</dbReference>
<name>I3ZLU5_TERRK</name>
<reference evidence="2 3" key="1">
    <citation type="submission" date="2012-06" db="EMBL/GenBank/DDBJ databases">
        <title>Complete genome of Terriglobus roseus DSM 18391.</title>
        <authorList>
            <consortium name="US DOE Joint Genome Institute (JGI-PGF)"/>
            <person name="Lucas S."/>
            <person name="Copeland A."/>
            <person name="Lapidus A."/>
            <person name="Glavina del Rio T."/>
            <person name="Dalin E."/>
            <person name="Tice H."/>
            <person name="Bruce D."/>
            <person name="Goodwin L."/>
            <person name="Pitluck S."/>
            <person name="Peters L."/>
            <person name="Mikhailova N."/>
            <person name="Munk A.C.C."/>
            <person name="Kyrpides N."/>
            <person name="Mavromatis K."/>
            <person name="Ivanova N."/>
            <person name="Brettin T."/>
            <person name="Detter J.C."/>
            <person name="Han C."/>
            <person name="Larimer F."/>
            <person name="Land M."/>
            <person name="Hauser L."/>
            <person name="Markowitz V."/>
            <person name="Cheng J.-F."/>
            <person name="Hugenholtz P."/>
            <person name="Woyke T."/>
            <person name="Wu D."/>
            <person name="Brambilla E."/>
            <person name="Klenk H.-P."/>
            <person name="Eisen J.A."/>
        </authorList>
    </citation>
    <scope>NUCLEOTIDE SEQUENCE [LARGE SCALE GENOMIC DNA]</scope>
    <source>
        <strain evidence="3">DSM 18391 / NRRL B-41598 / KBS 63</strain>
    </source>
</reference>
<evidence type="ECO:0000256" key="1">
    <source>
        <dbReference type="SAM" id="SignalP"/>
    </source>
</evidence>
<dbReference type="AlphaFoldDB" id="I3ZLU5"/>
<dbReference type="KEGG" id="trs:Terro_4005"/>
<dbReference type="HOGENOM" id="CLU_1004477_0_0_0"/>
<sequence>MRRPQRTSARALALIAISIASGSAAARAQSTEMNPTRPTVANSAAIQGKGTVQVETGYDAYPGAMQTVDTAFYYAPLDRLRLDFIWSAFSHEVNDDGTTTNGVSTIQLGGKVALKKEGYHRWAPGIAVQYEAELPTASKHDLQGYGQQAILLLNHHYGKNGALDIMINGSIVQEGCRDTTGCHYGGQQSLAVSYHITRSTRLYGEVFGQNNEQSNTPPGTYVFAGFYHPFNSSFGIDGGTRFGVSPGSSSFGTTVGLVFGKHVHGSDTRPAEGSRPR</sequence>
<feature type="chain" id="PRO_5003684259" description="MetA-pathway of phenol degradation" evidence="1">
    <location>
        <begin position="29"/>
        <end position="277"/>
    </location>
</feature>
<organism evidence="2 3">
    <name type="scientific">Terriglobus roseus (strain DSM 18391 / NRRL B-41598 / KBS 63)</name>
    <dbReference type="NCBI Taxonomy" id="926566"/>
    <lineage>
        <taxon>Bacteria</taxon>
        <taxon>Pseudomonadati</taxon>
        <taxon>Acidobacteriota</taxon>
        <taxon>Terriglobia</taxon>
        <taxon>Terriglobales</taxon>
        <taxon>Acidobacteriaceae</taxon>
        <taxon>Terriglobus</taxon>
    </lineage>
</organism>
<evidence type="ECO:0008006" key="4">
    <source>
        <dbReference type="Google" id="ProtNLM"/>
    </source>
</evidence>
<dbReference type="EMBL" id="CP003379">
    <property type="protein sequence ID" value="AFL90213.1"/>
    <property type="molecule type" value="Genomic_DNA"/>
</dbReference>
<evidence type="ECO:0000313" key="3">
    <source>
        <dbReference type="Proteomes" id="UP000006056"/>
    </source>
</evidence>
<protein>
    <recommendedName>
        <fullName evidence="4">MetA-pathway of phenol degradation</fullName>
    </recommendedName>
</protein>
<proteinExistence type="predicted"/>
<gene>
    <name evidence="2" type="ordered locus">Terro_4005</name>
</gene>
<keyword evidence="3" id="KW-1185">Reference proteome</keyword>
<keyword evidence="1" id="KW-0732">Signal</keyword>
<dbReference type="RefSeq" id="WP_014787473.1">
    <property type="nucleotide sequence ID" value="NC_018014.1"/>
</dbReference>
<feature type="signal peptide" evidence="1">
    <location>
        <begin position="1"/>
        <end position="28"/>
    </location>
</feature>
<dbReference type="eggNOG" id="ENOG5033QAC">
    <property type="taxonomic scope" value="Bacteria"/>
</dbReference>
<evidence type="ECO:0000313" key="2">
    <source>
        <dbReference type="EMBL" id="AFL90213.1"/>
    </source>
</evidence>